<evidence type="ECO:0000256" key="1">
    <source>
        <dbReference type="ARBA" id="ARBA00009320"/>
    </source>
</evidence>
<reference evidence="3 4" key="1">
    <citation type="submission" date="2018-03" db="EMBL/GenBank/DDBJ databases">
        <authorList>
            <person name="Keele B.F."/>
        </authorList>
    </citation>
    <scope>NUCLEOTIDE SEQUENCE [LARGE SCALE GENOMIC DNA]</scope>
    <source>
        <strain evidence="3 4">CeCT 8812</strain>
    </source>
</reference>
<dbReference type="PANTHER" id="PTHR42743">
    <property type="entry name" value="AMINO-ACID AMINOTRANSFERASE"/>
    <property type="match status" value="1"/>
</dbReference>
<dbReference type="PANTHER" id="PTHR42743:SF11">
    <property type="entry name" value="AMINODEOXYCHORISMATE LYASE"/>
    <property type="match status" value="1"/>
</dbReference>
<evidence type="ECO:0000313" key="3">
    <source>
        <dbReference type="EMBL" id="SPF28034.1"/>
    </source>
</evidence>
<protein>
    <submittedName>
        <fullName evidence="3">Uncharacterized protein</fullName>
    </submittedName>
</protein>
<organism evidence="3 4">
    <name type="scientific">Pontivivens insulae</name>
    <dbReference type="NCBI Taxonomy" id="1639689"/>
    <lineage>
        <taxon>Bacteria</taxon>
        <taxon>Pseudomonadati</taxon>
        <taxon>Pseudomonadota</taxon>
        <taxon>Alphaproteobacteria</taxon>
        <taxon>Rhodobacterales</taxon>
        <taxon>Paracoccaceae</taxon>
        <taxon>Pontivivens</taxon>
    </lineage>
</organism>
<dbReference type="GO" id="GO:0009082">
    <property type="term" value="P:branched-chain amino acid biosynthetic process"/>
    <property type="evidence" value="ECO:0007669"/>
    <property type="project" value="UniProtKB-KW"/>
</dbReference>
<comment type="similarity">
    <text evidence="1">Belongs to the class-IV pyridoxal-phosphate-dependent aminotransferase family.</text>
</comment>
<proteinExistence type="inferred from homology"/>
<evidence type="ECO:0000313" key="4">
    <source>
        <dbReference type="Proteomes" id="UP000244932"/>
    </source>
</evidence>
<gene>
    <name evidence="3" type="ORF">POI8812_00331</name>
</gene>
<name>A0A2R8A718_9RHOB</name>
<evidence type="ECO:0000256" key="2">
    <source>
        <dbReference type="ARBA" id="ARBA00023304"/>
    </source>
</evidence>
<dbReference type="RefSeq" id="WP_108780773.1">
    <property type="nucleotide sequence ID" value="NZ_OMKW01000001.1"/>
</dbReference>
<dbReference type="SUPFAM" id="SSF52540">
    <property type="entry name" value="P-loop containing nucleoside triphosphate hydrolases"/>
    <property type="match status" value="1"/>
</dbReference>
<accession>A0A2R8A718</accession>
<dbReference type="Gene3D" id="3.40.50.300">
    <property type="entry name" value="P-loop containing nucleotide triphosphate hydrolases"/>
    <property type="match status" value="1"/>
</dbReference>
<keyword evidence="2" id="KW-0028">Amino-acid biosynthesis</keyword>
<dbReference type="Pfam" id="PF19798">
    <property type="entry name" value="Sulfotransfer_5"/>
    <property type="match status" value="1"/>
</dbReference>
<keyword evidence="4" id="KW-1185">Reference proteome</keyword>
<dbReference type="EMBL" id="OMKW01000001">
    <property type="protein sequence ID" value="SPF28034.1"/>
    <property type="molecule type" value="Genomic_DNA"/>
</dbReference>
<dbReference type="InterPro" id="IPR027417">
    <property type="entry name" value="P-loop_NTPase"/>
</dbReference>
<keyword evidence="2" id="KW-0100">Branched-chain amino acid biosynthesis</keyword>
<dbReference type="InterPro" id="IPR050571">
    <property type="entry name" value="Class-IV_PLP-Dep_Aminotrnsfr"/>
</dbReference>
<dbReference type="OrthoDB" id="272985at2"/>
<dbReference type="Proteomes" id="UP000244932">
    <property type="component" value="Unassembled WGS sequence"/>
</dbReference>
<dbReference type="AlphaFoldDB" id="A0A2R8A718"/>
<sequence length="234" mass="26271">MKLAVWSGPRNLSTAMMRSFLGRDDCRAWDEPFYAAYLARTGVAHPMREHVLSAGITNGDEVAARLEGHSPAALWYLKHMVAHMIEDMPLGHMRDCTNIFLIREPARVIASFLAKRQTPEPWELGFSRLGELFDWEADRLGTAPVVVETGRVRADPEGQLRNLCTAVGIDFQPAMLSWPAGHHPDYGIWADHWYGSVLNSTDFAPPDRAELPEVPAHLLDPAQPIYDRLLQHAL</sequence>